<protein>
    <recommendedName>
        <fullName evidence="3">Transcriptional regulator</fullName>
    </recommendedName>
</protein>
<dbReference type="RefSeq" id="WP_141003065.1">
    <property type="nucleotide sequence ID" value="NZ_BAAAOR010000024.1"/>
</dbReference>
<dbReference type="Proteomes" id="UP001500842">
    <property type="component" value="Unassembled WGS sequence"/>
</dbReference>
<proteinExistence type="predicted"/>
<reference evidence="1 2" key="1">
    <citation type="journal article" date="2019" name="Int. J. Syst. Evol. Microbiol.">
        <title>The Global Catalogue of Microorganisms (GCM) 10K type strain sequencing project: providing services to taxonomists for standard genome sequencing and annotation.</title>
        <authorList>
            <consortium name="The Broad Institute Genomics Platform"/>
            <consortium name="The Broad Institute Genome Sequencing Center for Infectious Disease"/>
            <person name="Wu L."/>
            <person name="Ma J."/>
        </authorList>
    </citation>
    <scope>NUCLEOTIDE SEQUENCE [LARGE SCALE GENOMIC DNA]</scope>
    <source>
        <strain evidence="1 2">JCM 14942</strain>
    </source>
</reference>
<name>A0ABN2ARI7_9ACTN</name>
<evidence type="ECO:0000313" key="1">
    <source>
        <dbReference type="EMBL" id="GAA1525188.1"/>
    </source>
</evidence>
<sequence>MTAPFLRVLHAVRTLGYADAPSVAGRAQLPADEAEEHLLDLQARGWVAWSSFGGDGGWSLTEEGRRRGEALLAEELDAAGAGSAVTAAHAAFLAWNDRVAAACTAWQLAELGIASAPADLDEILAELRSAAAFLAGMEAALVRHLDRFGGYHRRFAAALDAAAGDPRWITATDRPSCHRVWFELHEDLVATLGLRR</sequence>
<keyword evidence="2" id="KW-1185">Reference proteome</keyword>
<dbReference type="EMBL" id="BAAAOR010000024">
    <property type="protein sequence ID" value="GAA1525188.1"/>
    <property type="molecule type" value="Genomic_DNA"/>
</dbReference>
<organism evidence="1 2">
    <name type="scientific">Nocardioides humi</name>
    <dbReference type="NCBI Taxonomy" id="449461"/>
    <lineage>
        <taxon>Bacteria</taxon>
        <taxon>Bacillati</taxon>
        <taxon>Actinomycetota</taxon>
        <taxon>Actinomycetes</taxon>
        <taxon>Propionibacteriales</taxon>
        <taxon>Nocardioidaceae</taxon>
        <taxon>Nocardioides</taxon>
    </lineage>
</organism>
<evidence type="ECO:0008006" key="3">
    <source>
        <dbReference type="Google" id="ProtNLM"/>
    </source>
</evidence>
<evidence type="ECO:0000313" key="2">
    <source>
        <dbReference type="Proteomes" id="UP001500842"/>
    </source>
</evidence>
<comment type="caution">
    <text evidence="1">The sequence shown here is derived from an EMBL/GenBank/DDBJ whole genome shotgun (WGS) entry which is preliminary data.</text>
</comment>
<accession>A0ABN2ARI7</accession>
<gene>
    <name evidence="1" type="ORF">GCM10009788_31080</name>
</gene>